<dbReference type="GO" id="GO:0000160">
    <property type="term" value="P:phosphorelay signal transduction system"/>
    <property type="evidence" value="ECO:0007669"/>
    <property type="project" value="InterPro"/>
</dbReference>
<name>A0A5K7ZGY5_9BACT</name>
<evidence type="ECO:0000256" key="2">
    <source>
        <dbReference type="PROSITE-ProRule" id="PRU00169"/>
    </source>
</evidence>
<keyword evidence="5" id="KW-1185">Reference proteome</keyword>
<feature type="modified residue" description="4-aspartylphosphate" evidence="2">
    <location>
        <position position="49"/>
    </location>
</feature>
<dbReference type="CDD" id="cd00156">
    <property type="entry name" value="REC"/>
    <property type="match status" value="1"/>
</dbReference>
<evidence type="ECO:0000313" key="4">
    <source>
        <dbReference type="EMBL" id="BBO77594.1"/>
    </source>
</evidence>
<dbReference type="RefSeq" id="WP_170302450.1">
    <property type="nucleotide sequence ID" value="NZ_AP021875.1"/>
</dbReference>
<dbReference type="Gene3D" id="3.40.50.2300">
    <property type="match status" value="1"/>
</dbReference>
<sequence length="128" mass="13852">MVEDDPLVRDFVVDAFEFSINRKIHTFDSGFAAWQYIQSGSPVHIVFADIHVPEMDGIELTARIKAVAPETVCILASGNPTDASRAESAGADAFLLKPYGISDLFALIQTFVADGDDRPGQSPPDNGR</sequence>
<evidence type="ECO:0000313" key="5">
    <source>
        <dbReference type="Proteomes" id="UP000427769"/>
    </source>
</evidence>
<evidence type="ECO:0000256" key="1">
    <source>
        <dbReference type="ARBA" id="ARBA00022553"/>
    </source>
</evidence>
<dbReference type="InterPro" id="IPR050595">
    <property type="entry name" value="Bact_response_regulator"/>
</dbReference>
<feature type="domain" description="Response regulatory" evidence="3">
    <location>
        <begin position="1"/>
        <end position="112"/>
    </location>
</feature>
<organism evidence="4 5">
    <name type="scientific">Desulfosarcina widdelii</name>
    <dbReference type="NCBI Taxonomy" id="947919"/>
    <lineage>
        <taxon>Bacteria</taxon>
        <taxon>Pseudomonadati</taxon>
        <taxon>Thermodesulfobacteriota</taxon>
        <taxon>Desulfobacteria</taxon>
        <taxon>Desulfobacterales</taxon>
        <taxon>Desulfosarcinaceae</taxon>
        <taxon>Desulfosarcina</taxon>
    </lineage>
</organism>
<keyword evidence="1 2" id="KW-0597">Phosphoprotein</keyword>
<dbReference type="PANTHER" id="PTHR44591">
    <property type="entry name" value="STRESS RESPONSE REGULATOR PROTEIN 1"/>
    <property type="match status" value="1"/>
</dbReference>
<dbReference type="EMBL" id="AP021875">
    <property type="protein sequence ID" value="BBO77594.1"/>
    <property type="molecule type" value="Genomic_DNA"/>
</dbReference>
<dbReference type="Pfam" id="PF00072">
    <property type="entry name" value="Response_reg"/>
    <property type="match status" value="1"/>
</dbReference>
<dbReference type="SMART" id="SM00448">
    <property type="entry name" value="REC"/>
    <property type="match status" value="1"/>
</dbReference>
<dbReference type="PROSITE" id="PS50110">
    <property type="entry name" value="RESPONSE_REGULATORY"/>
    <property type="match status" value="1"/>
</dbReference>
<dbReference type="AlphaFoldDB" id="A0A5K7ZGY5"/>
<proteinExistence type="predicted"/>
<dbReference type="InterPro" id="IPR011006">
    <property type="entry name" value="CheY-like_superfamily"/>
</dbReference>
<dbReference type="PANTHER" id="PTHR44591:SF3">
    <property type="entry name" value="RESPONSE REGULATORY DOMAIN-CONTAINING PROTEIN"/>
    <property type="match status" value="1"/>
</dbReference>
<evidence type="ECO:0000259" key="3">
    <source>
        <dbReference type="PROSITE" id="PS50110"/>
    </source>
</evidence>
<dbReference type="Proteomes" id="UP000427769">
    <property type="component" value="Chromosome"/>
</dbReference>
<dbReference type="InterPro" id="IPR001789">
    <property type="entry name" value="Sig_transdc_resp-reg_receiver"/>
</dbReference>
<accession>A0A5K7ZGY5</accession>
<gene>
    <name evidence="4" type="ORF">DSCW_50110</name>
</gene>
<protein>
    <recommendedName>
        <fullName evidence="3">Response regulatory domain-containing protein</fullName>
    </recommendedName>
</protein>
<reference evidence="4 5" key="1">
    <citation type="submission" date="2019-11" db="EMBL/GenBank/DDBJ databases">
        <title>Comparative genomics of hydrocarbon-degrading Desulfosarcina strains.</title>
        <authorList>
            <person name="Watanabe M."/>
            <person name="Kojima H."/>
            <person name="Fukui M."/>
        </authorList>
    </citation>
    <scope>NUCLEOTIDE SEQUENCE [LARGE SCALE GENOMIC DNA]</scope>
    <source>
        <strain evidence="4 5">PP31</strain>
    </source>
</reference>
<dbReference type="KEGG" id="dwd:DSCW_50110"/>
<dbReference type="SUPFAM" id="SSF52172">
    <property type="entry name" value="CheY-like"/>
    <property type="match status" value="1"/>
</dbReference>